<dbReference type="InterPro" id="IPR054559">
    <property type="entry name" value="PSMD12-CSN4-like_N"/>
</dbReference>
<organism evidence="2">
    <name type="scientific">Oppiella nova</name>
    <dbReference type="NCBI Taxonomy" id="334625"/>
    <lineage>
        <taxon>Eukaryota</taxon>
        <taxon>Metazoa</taxon>
        <taxon>Ecdysozoa</taxon>
        <taxon>Arthropoda</taxon>
        <taxon>Chelicerata</taxon>
        <taxon>Arachnida</taxon>
        <taxon>Acari</taxon>
        <taxon>Acariformes</taxon>
        <taxon>Sarcoptiformes</taxon>
        <taxon>Oribatida</taxon>
        <taxon>Brachypylina</taxon>
        <taxon>Oppioidea</taxon>
        <taxon>Oppiidae</taxon>
        <taxon>Oppiella</taxon>
    </lineage>
</organism>
<dbReference type="EMBL" id="CAJPVJ010045208">
    <property type="protein sequence ID" value="CAG2182457.1"/>
    <property type="molecule type" value="Genomic_DNA"/>
</dbReference>
<feature type="domain" description="PSMD12/CSN4-like N-terminal" evidence="1">
    <location>
        <begin position="1"/>
        <end position="156"/>
    </location>
</feature>
<dbReference type="Proteomes" id="UP000728032">
    <property type="component" value="Unassembled WGS sequence"/>
</dbReference>
<name>A0A7R9R0G0_9ACAR</name>
<gene>
    <name evidence="2" type="ORF">ONB1V03_LOCUS21878</name>
</gene>
<evidence type="ECO:0000313" key="2">
    <source>
        <dbReference type="EMBL" id="CAD7665321.1"/>
    </source>
</evidence>
<dbReference type="OrthoDB" id="268763at2759"/>
<dbReference type="PANTHER" id="PTHR10855:SF1">
    <property type="entry name" value="26S PROTEASOME NON-ATPASE REGULATORY SUBUNIT 12"/>
    <property type="match status" value="1"/>
</dbReference>
<dbReference type="InterPro" id="IPR040134">
    <property type="entry name" value="PSMD12/CSN4"/>
</dbReference>
<proteinExistence type="predicted"/>
<feature type="non-terminal residue" evidence="2">
    <location>
        <position position="1"/>
    </location>
</feature>
<evidence type="ECO:0000259" key="1">
    <source>
        <dbReference type="Pfam" id="PF22241"/>
    </source>
</evidence>
<evidence type="ECO:0000313" key="3">
    <source>
        <dbReference type="Proteomes" id="UP000728032"/>
    </source>
</evidence>
<dbReference type="PANTHER" id="PTHR10855">
    <property type="entry name" value="26S PROTEASOME NON-ATPASE REGULATORY SUBUNIT 12/COP9 SIGNALOSOME COMPLEX SUBUNIT 4"/>
    <property type="match status" value="1"/>
</dbReference>
<dbReference type="GO" id="GO:0008541">
    <property type="term" value="C:proteasome regulatory particle, lid subcomplex"/>
    <property type="evidence" value="ECO:0007669"/>
    <property type="project" value="TreeGrafter"/>
</dbReference>
<dbReference type="AlphaFoldDB" id="A0A7R9R0G0"/>
<dbReference type="GO" id="GO:0005737">
    <property type="term" value="C:cytoplasm"/>
    <property type="evidence" value="ECO:0007669"/>
    <property type="project" value="TreeGrafter"/>
</dbReference>
<dbReference type="EMBL" id="OC960033">
    <property type="protein sequence ID" value="CAD7665321.1"/>
    <property type="molecule type" value="Genomic_DNA"/>
</dbReference>
<sequence length="226" mass="26713">MIEECCGYVDLFPDKPTQLEFIDTLRSITAGKIYVEVERARLTLKLAHMKEAEGNTEEAANILQELQVETFGSMDKKEKVELILEQMRFCLLKKDFVRTQIISKKIQTKYFEDAAVQELKFKYYNLMIELDQSESSYLSICRHFLAIFNSPAIQEDPVKRVDIMKKCVIYIVLAPYDNQQHDLINRLMKEKVLQDIPRYLNIVKLFTKWELIDWRGWEASMVELLR</sequence>
<dbReference type="Pfam" id="PF22241">
    <property type="entry name" value="PSMD12-CSN4_N"/>
    <property type="match status" value="1"/>
</dbReference>
<accession>A0A7R9R0G0</accession>
<protein>
    <recommendedName>
        <fullName evidence="1">PSMD12/CSN4-like N-terminal domain-containing protein</fullName>
    </recommendedName>
</protein>
<reference evidence="2" key="1">
    <citation type="submission" date="2020-11" db="EMBL/GenBank/DDBJ databases">
        <authorList>
            <person name="Tran Van P."/>
        </authorList>
    </citation>
    <scope>NUCLEOTIDE SEQUENCE</scope>
</reference>
<keyword evidence="3" id="KW-1185">Reference proteome</keyword>